<dbReference type="EMBL" id="WKMW01000020">
    <property type="protein sequence ID" value="MRY86134.1"/>
    <property type="molecule type" value="Genomic_DNA"/>
</dbReference>
<dbReference type="Proteomes" id="UP001198806">
    <property type="component" value="Unassembled WGS sequence"/>
</dbReference>
<dbReference type="OrthoDB" id="9800034at2"/>
<dbReference type="Proteomes" id="UP000461276">
    <property type="component" value="Unassembled WGS sequence"/>
</dbReference>
<dbReference type="PIRSF" id="PIRSF031804">
    <property type="entry name" value="UCP031804"/>
    <property type="match status" value="1"/>
</dbReference>
<dbReference type="Proteomes" id="UP000195950">
    <property type="component" value="Unassembled WGS sequence"/>
</dbReference>
<evidence type="ECO:0000313" key="21">
    <source>
        <dbReference type="EMBL" id="WET66427.1"/>
    </source>
</evidence>
<dbReference type="Proteomes" id="UP000432516">
    <property type="component" value="Unassembled WGS sequence"/>
</dbReference>
<dbReference type="Pfam" id="PF06803">
    <property type="entry name" value="DUF1232"/>
    <property type="match status" value="1"/>
</dbReference>
<reference evidence="28 29" key="5">
    <citation type="journal article" date="2019" name="Nat. Med.">
        <title>A library of human gut bacterial isolates paired with longitudinal multiomics data enables mechanistic microbiome research.</title>
        <authorList>
            <person name="Poyet M."/>
            <person name="Groussin M."/>
            <person name="Gibbons S.M."/>
            <person name="Avila-Pacheco J."/>
            <person name="Jiang X."/>
            <person name="Kearney S.M."/>
            <person name="Perrotta A.R."/>
            <person name="Berdy B."/>
            <person name="Zhao S."/>
            <person name="Lieberman T.D."/>
            <person name="Swanson P.K."/>
            <person name="Smith M."/>
            <person name="Roesemann S."/>
            <person name="Alexander J.E."/>
            <person name="Rich S.A."/>
            <person name="Livny J."/>
            <person name="Vlamakis H."/>
            <person name="Clish C."/>
            <person name="Bullock K."/>
            <person name="Deik A."/>
            <person name="Scott J."/>
            <person name="Pierce K.A."/>
            <person name="Xavier R.J."/>
            <person name="Alm E.J."/>
        </authorList>
    </citation>
    <scope>NUCLEOTIDE SEQUENCE [LARGE SCALE GENOMIC DNA]</scope>
    <source>
        <strain evidence="14 33">BIOML-A10</strain>
        <strain evidence="12 30">BIOML-A11</strain>
        <strain evidence="15 28">BIOML-A2</strain>
        <strain evidence="16 29">BIOML-A20</strain>
        <strain evidence="11 32">BIOML-A41</strain>
        <strain evidence="13 31">BIOML-A9</strain>
    </source>
</reference>
<reference evidence="19 26" key="4">
    <citation type="submission" date="2018-08" db="EMBL/GenBank/DDBJ databases">
        <title>A genome reference for cultivated species of the human gut microbiota.</title>
        <authorList>
            <person name="Zou Y."/>
            <person name="Xue W."/>
            <person name="Luo G."/>
        </authorList>
    </citation>
    <scope>NUCLEOTIDE SEQUENCE [LARGE SCALE GENOMIC DNA]</scope>
    <source>
        <strain evidence="19 26">AM30-4</strain>
    </source>
</reference>
<dbReference type="EMBL" id="CZBM01000013">
    <property type="protein sequence ID" value="CUQ44100.1"/>
    <property type="molecule type" value="Genomic_DNA"/>
</dbReference>
<dbReference type="Proteomes" id="UP001210126">
    <property type="component" value="Unassembled WGS sequence"/>
</dbReference>
<dbReference type="EMBL" id="CP120353">
    <property type="protein sequence ID" value="WET66427.1"/>
    <property type="molecule type" value="Genomic_DNA"/>
</dbReference>
<dbReference type="RefSeq" id="WP_005854762.1">
    <property type="nucleotide sequence ID" value="NZ_AP019729.1"/>
</dbReference>
<dbReference type="Proteomes" id="UP000450599">
    <property type="component" value="Unassembled WGS sequence"/>
</dbReference>
<evidence type="ECO:0000313" key="11">
    <source>
        <dbReference type="EMBL" id="MRY58886.1"/>
    </source>
</evidence>
<evidence type="ECO:0000256" key="4">
    <source>
        <dbReference type="ARBA" id="ARBA00023136"/>
    </source>
</evidence>
<dbReference type="Proteomes" id="UP000284660">
    <property type="component" value="Unassembled WGS sequence"/>
</dbReference>
<evidence type="ECO:0000313" key="32">
    <source>
        <dbReference type="Proteomes" id="UP000463337"/>
    </source>
</evidence>
<dbReference type="Proteomes" id="UP001221009">
    <property type="component" value="Chromosome"/>
</dbReference>
<dbReference type="AlphaFoldDB" id="A0A174RZ25"/>
<dbReference type="Proteomes" id="UP000471216">
    <property type="component" value="Unassembled WGS sequence"/>
</dbReference>
<evidence type="ECO:0000313" key="16">
    <source>
        <dbReference type="EMBL" id="MSB74062.1"/>
    </source>
</evidence>
<evidence type="ECO:0000313" key="9">
    <source>
        <dbReference type="EMBL" id="MCB6517856.1"/>
    </source>
</evidence>
<dbReference type="Proteomes" id="UP000315827">
    <property type="component" value="Unassembled WGS sequence"/>
</dbReference>
<dbReference type="EMBL" id="VOHW01000002">
    <property type="protein sequence ID" value="TWV63598.1"/>
    <property type="molecule type" value="Genomic_DNA"/>
</dbReference>
<dbReference type="EMBL" id="WKMY01000004">
    <property type="protein sequence ID" value="MRY93127.1"/>
    <property type="molecule type" value="Genomic_DNA"/>
</dbReference>
<reference evidence="21" key="10">
    <citation type="submission" date="2023-03" db="EMBL/GenBank/DDBJ databases">
        <title>Parabacteroides distasonis, a bacteria resistant against UC.</title>
        <authorList>
            <person name="Dai W."/>
        </authorList>
    </citation>
    <scope>NUCLEOTIDE SEQUENCE</scope>
    <source>
        <strain evidence="21">F1-28</strain>
    </source>
</reference>
<comment type="subcellular location">
    <subcellularLocation>
        <location evidence="1">Endomembrane system</location>
        <topology evidence="1">Multi-pass membrane protein</topology>
    </subcellularLocation>
</comment>
<dbReference type="InterPro" id="IPR010652">
    <property type="entry name" value="DUF1232"/>
</dbReference>
<reference evidence="22 23" key="1">
    <citation type="submission" date="2015-09" db="EMBL/GenBank/DDBJ databases">
        <authorList>
            <consortium name="Pathogen Informatics"/>
        </authorList>
    </citation>
    <scope>NUCLEOTIDE SEQUENCE [LARGE SCALE GENOMIC DNA]</scope>
    <source>
        <strain evidence="7 23">2789STDY5608822</strain>
        <strain evidence="6 24">2789STDY5608872</strain>
        <strain evidence="8 22">2789STDY5834948</strain>
    </source>
</reference>
<evidence type="ECO:0000313" key="13">
    <source>
        <dbReference type="EMBL" id="MRY93127.1"/>
    </source>
</evidence>
<feature type="domain" description="DUF1232" evidence="5">
    <location>
        <begin position="65"/>
        <end position="101"/>
    </location>
</feature>
<evidence type="ECO:0000313" key="30">
    <source>
        <dbReference type="Proteomes" id="UP000450599"/>
    </source>
</evidence>
<dbReference type="Proteomes" id="UP000095591">
    <property type="component" value="Unassembled WGS sequence"/>
</dbReference>
<evidence type="ECO:0000313" key="12">
    <source>
        <dbReference type="EMBL" id="MRY86134.1"/>
    </source>
</evidence>
<keyword evidence="2" id="KW-0812">Transmembrane</keyword>
<evidence type="ECO:0000256" key="2">
    <source>
        <dbReference type="ARBA" id="ARBA00022692"/>
    </source>
</evidence>
<evidence type="ECO:0000313" key="23">
    <source>
        <dbReference type="Proteomes" id="UP000095455"/>
    </source>
</evidence>
<dbReference type="EMBL" id="WKLT01000011">
    <property type="protein sequence ID" value="MRY58886.1"/>
    <property type="molecule type" value="Genomic_DNA"/>
</dbReference>
<accession>A0A174RZ25</accession>
<dbReference type="EMBL" id="WKMX01000018">
    <property type="protein sequence ID" value="MRZ08031.1"/>
    <property type="molecule type" value="Genomic_DNA"/>
</dbReference>
<evidence type="ECO:0000313" key="27">
    <source>
        <dbReference type="Proteomes" id="UP000315827"/>
    </source>
</evidence>
<reference evidence="25" key="2">
    <citation type="submission" date="2017-04" db="EMBL/GenBank/DDBJ databases">
        <title>Function of individual gut microbiota members based on whole genome sequencing of pure cultures obtained from chicken caecum.</title>
        <authorList>
            <person name="Medvecky M."/>
            <person name="Cejkova D."/>
            <person name="Polansky O."/>
            <person name="Karasova D."/>
            <person name="Kubasova T."/>
            <person name="Cizek A."/>
            <person name="Rychlik I."/>
        </authorList>
    </citation>
    <scope>NUCLEOTIDE SEQUENCE [LARGE SCALE GENOMIC DNA]</scope>
    <source>
        <strain evidence="25">An199</strain>
    </source>
</reference>
<dbReference type="GO" id="GO:0012505">
    <property type="term" value="C:endomembrane system"/>
    <property type="evidence" value="ECO:0007669"/>
    <property type="project" value="UniProtKB-SubCell"/>
</dbReference>
<dbReference type="EMBL" id="CYYK01000008">
    <property type="protein sequence ID" value="CUO52943.1"/>
    <property type="molecule type" value="Genomic_DNA"/>
</dbReference>
<reference evidence="20 27" key="6">
    <citation type="submission" date="2019-07" db="EMBL/GenBank/DDBJ databases">
        <title>Genome sequencing of Parabacteroides distasonis iSURF_7.</title>
        <authorList>
            <person name="Degefu H.N."/>
            <person name="Ruoff K.L."/>
            <person name="Price C.E."/>
            <person name="Valls R.A."/>
            <person name="O'Toole G.A."/>
        </authorList>
    </citation>
    <scope>NUCLEOTIDE SEQUENCE [LARGE SCALE GENOMIC DNA]</scope>
    <source>
        <strain evidence="20 27">CFPLTA003_1B</strain>
    </source>
</reference>
<evidence type="ECO:0000313" key="20">
    <source>
        <dbReference type="EMBL" id="TWV63598.1"/>
    </source>
</evidence>
<evidence type="ECO:0000259" key="5">
    <source>
        <dbReference type="Pfam" id="PF06803"/>
    </source>
</evidence>
<dbReference type="EMBL" id="CP051672">
    <property type="protein sequence ID" value="QJE30951.1"/>
    <property type="molecule type" value="Genomic_DNA"/>
</dbReference>
<dbReference type="EMBL" id="NFJX01000004">
    <property type="protein sequence ID" value="OUP20595.1"/>
    <property type="molecule type" value="Genomic_DNA"/>
</dbReference>
<evidence type="ECO:0000313" key="33">
    <source>
        <dbReference type="Proteomes" id="UP000471216"/>
    </source>
</evidence>
<evidence type="ECO:0000313" key="7">
    <source>
        <dbReference type="EMBL" id="CUO52943.1"/>
    </source>
</evidence>
<protein>
    <submittedName>
        <fullName evidence="9">DUF1232 domain-containing protein</fullName>
    </submittedName>
    <submittedName>
        <fullName evidence="6">Uncharacterized conserved protein</fullName>
    </submittedName>
    <submittedName>
        <fullName evidence="10">YkvA family protein</fullName>
    </submittedName>
</protein>
<evidence type="ECO:0000313" key="6">
    <source>
        <dbReference type="EMBL" id="CUN28675.1"/>
    </source>
</evidence>
<keyword evidence="3" id="KW-1133">Transmembrane helix</keyword>
<evidence type="ECO:0000313" key="18">
    <source>
        <dbReference type="EMBL" id="QJE30951.1"/>
    </source>
</evidence>
<dbReference type="EMBL" id="WKNE01000003">
    <property type="protein sequence ID" value="MRZ54108.1"/>
    <property type="molecule type" value="Genomic_DNA"/>
</dbReference>
<reference evidence="9" key="8">
    <citation type="submission" date="2021-10" db="EMBL/GenBank/DDBJ databases">
        <title>Collection of gut derived symbiotic bacterial strains cultured from healthy donors.</title>
        <authorList>
            <person name="Lin H."/>
            <person name="Littmann E."/>
            <person name="Kohout C."/>
            <person name="Pamer E.G."/>
        </authorList>
    </citation>
    <scope>NUCLEOTIDE SEQUENCE</scope>
    <source>
        <strain evidence="9">DFI.2.94</strain>
    </source>
</reference>
<dbReference type="EMBL" id="JAQMPJ010000005">
    <property type="protein sequence ID" value="MDB9004963.1"/>
    <property type="molecule type" value="Genomic_DNA"/>
</dbReference>
<dbReference type="Proteomes" id="UP000501982">
    <property type="component" value="Chromosome"/>
</dbReference>
<dbReference type="Proteomes" id="UP000463337">
    <property type="component" value="Unassembled WGS sequence"/>
</dbReference>
<dbReference type="EMBL" id="JAJCNI010000008">
    <property type="protein sequence ID" value="MCB6517856.1"/>
    <property type="molecule type" value="Genomic_DNA"/>
</dbReference>
<dbReference type="EMBL" id="CYXP01000008">
    <property type="protein sequence ID" value="CUN28675.1"/>
    <property type="molecule type" value="Genomic_DNA"/>
</dbReference>
<dbReference type="Proteomes" id="UP000095332">
    <property type="component" value="Unassembled WGS sequence"/>
</dbReference>
<proteinExistence type="predicted"/>
<dbReference type="GeneID" id="93521902"/>
<organism evidence="17 25">
    <name type="scientific">Parabacteroides distasonis</name>
    <dbReference type="NCBI Taxonomy" id="823"/>
    <lineage>
        <taxon>Bacteria</taxon>
        <taxon>Pseudomonadati</taxon>
        <taxon>Bacteroidota</taxon>
        <taxon>Bacteroidia</taxon>
        <taxon>Bacteroidales</taxon>
        <taxon>Tannerellaceae</taxon>
        <taxon>Parabacteroides</taxon>
    </lineage>
</organism>
<gene>
    <name evidence="17" type="ORF">B5F32_06655</name>
    <name evidence="19" type="ORF">DW782_15810</name>
    <name evidence="7" type="ORF">ERS852380_02510</name>
    <name evidence="6" type="ORF">ERS852429_03284</name>
    <name evidence="8" type="ORF">ERS852560_02906</name>
    <name evidence="20" type="ORF">FSA05_05535</name>
    <name evidence="14" type="ORF">GKD54_17845</name>
    <name evidence="12" type="ORF">GKD58_18090</name>
    <name evidence="11" type="ORF">GKD59_13435</name>
    <name evidence="13" type="ORF">GKD67_07790</name>
    <name evidence="15" type="ORF">GKD68_05000</name>
    <name evidence="16" type="ORF">GKD70_12370</name>
    <name evidence="18" type="ORF">HHO38_22865</name>
    <name evidence="9" type="ORF">LI194_08620</name>
    <name evidence="21" type="ORF">P2T59_10670</name>
    <name evidence="10" type="ORF">PN599_08110</name>
</gene>
<evidence type="ECO:0000313" key="28">
    <source>
        <dbReference type="Proteomes" id="UP000432516"/>
    </source>
</evidence>
<keyword evidence="4" id="KW-0472">Membrane</keyword>
<dbReference type="Proteomes" id="UP000095455">
    <property type="component" value="Unassembled WGS sequence"/>
</dbReference>
<evidence type="ECO:0000313" key="17">
    <source>
        <dbReference type="EMBL" id="OUP20595.1"/>
    </source>
</evidence>
<evidence type="ECO:0000313" key="22">
    <source>
        <dbReference type="Proteomes" id="UP000095332"/>
    </source>
</evidence>
<dbReference type="Proteomes" id="UP000441609">
    <property type="component" value="Unassembled WGS sequence"/>
</dbReference>
<evidence type="ECO:0000313" key="24">
    <source>
        <dbReference type="Proteomes" id="UP000095591"/>
    </source>
</evidence>
<reference evidence="18 34" key="7">
    <citation type="submission" date="2020-04" db="EMBL/GenBank/DDBJ databases">
        <title>Complete Genomes and Methylome analysis of CBBP consortium that reverse antibiotic-induced susceptibility to vancomycin-resistant Enterococcus faecium infection.</title>
        <authorList>
            <person name="Fomenkov A."/>
            <person name="Zhang Z."/>
            <person name="Pamer E."/>
            <person name="Roberts R.J."/>
        </authorList>
    </citation>
    <scope>NUCLEOTIDE SEQUENCE [LARGE SCALE GENOMIC DNA]</scope>
    <source>
        <strain evidence="34">CBBP</strain>
        <strain evidence="18">CBBP-1</strain>
    </source>
</reference>
<evidence type="ECO:0000313" key="10">
    <source>
        <dbReference type="EMBL" id="MDB9004963.1"/>
    </source>
</evidence>
<dbReference type="InterPro" id="IPR016983">
    <property type="entry name" value="UCP031804"/>
</dbReference>
<evidence type="ECO:0000256" key="1">
    <source>
        <dbReference type="ARBA" id="ARBA00004127"/>
    </source>
</evidence>
<evidence type="ECO:0000313" key="34">
    <source>
        <dbReference type="Proteomes" id="UP000501982"/>
    </source>
</evidence>
<reference evidence="10" key="9">
    <citation type="submission" date="2023-01" db="EMBL/GenBank/DDBJ databases">
        <title>Human gut microbiome strain richness.</title>
        <authorList>
            <person name="Chen-Liaw A."/>
        </authorList>
    </citation>
    <scope>NUCLEOTIDE SEQUENCE</scope>
    <source>
        <strain evidence="10">RTP21484st1_E5_RTP21484_190118</strain>
    </source>
</reference>
<name>A0A174RZ25_PARDI</name>
<evidence type="ECO:0000313" key="8">
    <source>
        <dbReference type="EMBL" id="CUQ44100.1"/>
    </source>
</evidence>
<evidence type="ECO:0000313" key="15">
    <source>
        <dbReference type="EMBL" id="MRZ54108.1"/>
    </source>
</evidence>
<dbReference type="EMBL" id="QSJN01000010">
    <property type="protein sequence ID" value="RHD72760.1"/>
    <property type="molecule type" value="Genomic_DNA"/>
</dbReference>
<sequence length="130" mass="15113">MDTRKIEDVPFEEVHEIQRYGTYFSEKSFWKKIERVAKKVGATVLRPVFTLYYMLQDEKVPLQHKAYIIGALGYFILPFDLIPESVLPIIGFTDDVAVMTFVLKMVKDSITPEIRRKADQKILDLFPDPA</sequence>
<evidence type="ECO:0000313" key="26">
    <source>
        <dbReference type="Proteomes" id="UP000284660"/>
    </source>
</evidence>
<dbReference type="OMA" id="NALCLYY"/>
<evidence type="ECO:0000313" key="14">
    <source>
        <dbReference type="EMBL" id="MRZ08031.1"/>
    </source>
</evidence>
<evidence type="ECO:0000313" key="31">
    <source>
        <dbReference type="Proteomes" id="UP000461276"/>
    </source>
</evidence>
<evidence type="ECO:0000256" key="3">
    <source>
        <dbReference type="ARBA" id="ARBA00022989"/>
    </source>
</evidence>
<evidence type="ECO:0000313" key="29">
    <source>
        <dbReference type="Proteomes" id="UP000441609"/>
    </source>
</evidence>
<reference evidence="17" key="3">
    <citation type="journal article" date="2018" name="BMC Genomics">
        <title>Whole genome sequencing and function prediction of 133 gut anaerobes isolated from chicken caecum in pure cultures.</title>
        <authorList>
            <person name="Medvecky M."/>
            <person name="Cejkova D."/>
            <person name="Polansky O."/>
            <person name="Karasova D."/>
            <person name="Kubasova T."/>
            <person name="Cizek A."/>
            <person name="Rychlik I."/>
        </authorList>
    </citation>
    <scope>NUCLEOTIDE SEQUENCE</scope>
    <source>
        <strain evidence="17">An199</strain>
    </source>
</reference>
<dbReference type="EMBL" id="WKMO01000010">
    <property type="protein sequence ID" value="MSB74062.1"/>
    <property type="molecule type" value="Genomic_DNA"/>
</dbReference>
<evidence type="ECO:0000313" key="25">
    <source>
        <dbReference type="Proteomes" id="UP000195950"/>
    </source>
</evidence>
<evidence type="ECO:0000313" key="19">
    <source>
        <dbReference type="EMBL" id="RHD72760.1"/>
    </source>
</evidence>